<dbReference type="AlphaFoldDB" id="A0A1G8JKB7"/>
<keyword evidence="1" id="KW-0472">Membrane</keyword>
<organism evidence="2 3">
    <name type="scientific">Alteribacillus bidgolensis</name>
    <dbReference type="NCBI Taxonomy" id="930129"/>
    <lineage>
        <taxon>Bacteria</taxon>
        <taxon>Bacillati</taxon>
        <taxon>Bacillota</taxon>
        <taxon>Bacilli</taxon>
        <taxon>Bacillales</taxon>
        <taxon>Bacillaceae</taxon>
        <taxon>Alteribacillus</taxon>
    </lineage>
</organism>
<reference evidence="2 3" key="1">
    <citation type="submission" date="2016-10" db="EMBL/GenBank/DDBJ databases">
        <authorList>
            <person name="de Groot N.N."/>
        </authorList>
    </citation>
    <scope>NUCLEOTIDE SEQUENCE [LARGE SCALE GENOMIC DNA]</scope>
    <source>
        <strain evidence="3">P4B,CCM 7963,CECT 7998,DSM 25260,IBRC-M 10614,KCTC 13821</strain>
    </source>
</reference>
<dbReference type="Proteomes" id="UP000199017">
    <property type="component" value="Unassembled WGS sequence"/>
</dbReference>
<keyword evidence="1" id="KW-1133">Transmembrane helix</keyword>
<accession>A0A1G8JKB7</accession>
<dbReference type="OrthoDB" id="2939921at2"/>
<dbReference type="EMBL" id="FNDU01000006">
    <property type="protein sequence ID" value="SDI31592.1"/>
    <property type="molecule type" value="Genomic_DNA"/>
</dbReference>
<name>A0A1G8JKB7_9BACI</name>
<evidence type="ECO:0000313" key="2">
    <source>
        <dbReference type="EMBL" id="SDI31592.1"/>
    </source>
</evidence>
<protein>
    <submittedName>
        <fullName evidence="2">Uncharacterized protein</fullName>
    </submittedName>
</protein>
<gene>
    <name evidence="2" type="ORF">SAMN05216352_106229</name>
</gene>
<evidence type="ECO:0000256" key="1">
    <source>
        <dbReference type="SAM" id="Phobius"/>
    </source>
</evidence>
<keyword evidence="3" id="KW-1185">Reference proteome</keyword>
<feature type="transmembrane region" description="Helical" evidence="1">
    <location>
        <begin position="30"/>
        <end position="49"/>
    </location>
</feature>
<sequence>MEKMVMLIFLYIVILAYDLPKLKKRNKKTVVIYISLLVIALYQSISFAFDLEWPFLHTAIDALLGEPTRRIVEFLEVSPS</sequence>
<proteinExistence type="predicted"/>
<keyword evidence="1" id="KW-0812">Transmembrane</keyword>
<feature type="transmembrane region" description="Helical" evidence="1">
    <location>
        <begin position="6"/>
        <end position="23"/>
    </location>
</feature>
<evidence type="ECO:0000313" key="3">
    <source>
        <dbReference type="Proteomes" id="UP000199017"/>
    </source>
</evidence>
<dbReference type="STRING" id="930129.SAMN05216352_106229"/>
<dbReference type="RefSeq" id="WP_091585229.1">
    <property type="nucleotide sequence ID" value="NZ_FNDU01000006.1"/>
</dbReference>